<dbReference type="InterPro" id="IPR029062">
    <property type="entry name" value="Class_I_gatase-like"/>
</dbReference>
<dbReference type="RefSeq" id="WP_225555094.1">
    <property type="nucleotide sequence ID" value="NZ_JADEYP010000044.1"/>
</dbReference>
<dbReference type="CDD" id="cd03141">
    <property type="entry name" value="GATase1_Hsp31_like"/>
    <property type="match status" value="1"/>
</dbReference>
<dbReference type="EMBL" id="JADEYP010000044">
    <property type="protein sequence ID" value="MCA5006738.1"/>
    <property type="molecule type" value="Genomic_DNA"/>
</dbReference>
<evidence type="ECO:0000313" key="2">
    <source>
        <dbReference type="Proteomes" id="UP001165302"/>
    </source>
</evidence>
<dbReference type="PANTHER" id="PTHR48094:SF22">
    <property type="entry name" value="DJ-1_PFPI DOMAIN-CONTAINING PROTEIN"/>
    <property type="match status" value="1"/>
</dbReference>
<name>A0ABS7Z9Q5_9SPHI</name>
<evidence type="ECO:0000313" key="1">
    <source>
        <dbReference type="EMBL" id="MCA5006738.1"/>
    </source>
</evidence>
<dbReference type="Pfam" id="PF17124">
    <property type="entry name" value="ThiJ_like"/>
    <property type="match status" value="1"/>
</dbReference>
<accession>A0ABS7Z9Q5</accession>
<dbReference type="PANTHER" id="PTHR48094">
    <property type="entry name" value="PROTEIN/NUCLEIC ACID DEGLYCASE DJ-1-RELATED"/>
    <property type="match status" value="1"/>
</dbReference>
<gene>
    <name evidence="1" type="ORF">IPZ78_16480</name>
</gene>
<keyword evidence="2" id="KW-1185">Reference proteome</keyword>
<reference evidence="1" key="1">
    <citation type="submission" date="2020-10" db="EMBL/GenBank/DDBJ databases">
        <authorList>
            <person name="Lu T."/>
            <person name="Wang Q."/>
            <person name="Han X."/>
        </authorList>
    </citation>
    <scope>NUCLEOTIDE SEQUENCE</scope>
    <source>
        <strain evidence="1">WQ 366</strain>
    </source>
</reference>
<dbReference type="InterPro" id="IPR032633">
    <property type="entry name" value="ThiJ-like"/>
</dbReference>
<comment type="caution">
    <text evidence="1">The sequence shown here is derived from an EMBL/GenBank/DDBJ whole genome shotgun (WGS) entry which is preliminary data.</text>
</comment>
<dbReference type="SUPFAM" id="SSF52317">
    <property type="entry name" value="Class I glutamine amidotransferase-like"/>
    <property type="match status" value="1"/>
</dbReference>
<keyword evidence="1" id="KW-0315">Glutamine amidotransferase</keyword>
<dbReference type="Gene3D" id="3.40.50.880">
    <property type="match status" value="1"/>
</dbReference>
<organism evidence="1 2">
    <name type="scientific">Sphingobacterium bovistauri</name>
    <dbReference type="NCBI Taxonomy" id="2781959"/>
    <lineage>
        <taxon>Bacteria</taxon>
        <taxon>Pseudomonadati</taxon>
        <taxon>Bacteroidota</taxon>
        <taxon>Sphingobacteriia</taxon>
        <taxon>Sphingobacteriales</taxon>
        <taxon>Sphingobacteriaceae</taxon>
        <taxon>Sphingobacterium</taxon>
    </lineage>
</organism>
<protein>
    <submittedName>
        <fullName evidence="1">Type 1 glutamine amidotransferase domain-containing protein</fullName>
    </submittedName>
</protein>
<dbReference type="InterPro" id="IPR050325">
    <property type="entry name" value="Prot/Nucl_acid_deglycase"/>
</dbReference>
<proteinExistence type="predicted"/>
<sequence length="266" mass="29686">MINTLKAKILVYISSATKIPHIEGNSHSVGVFLGELVEPLQMLYEAGHQIDFISPNGNPCKIDNASYKLVYWGFSRKRLNEARRFLETLNNIGMSNPLKISDVLKDKELLNSYDMLFIPGGQAPMTDVVHSNWMESKKYNSDTGQILLHFHSNKKITSTICHGGAALAAAPIVNGKWIYSGYNMTCVSMLAEKLAEDIPFFNSGGHMPDYPVLMLKRLGGIVKNVMLGKKLVIEDRELITAQDPSSAKELGRILSIRITEYLKIKE</sequence>
<dbReference type="Proteomes" id="UP001165302">
    <property type="component" value="Unassembled WGS sequence"/>
</dbReference>